<accession>A0ABS9YM91</accession>
<name>A0ABS9YM91_9ACTN</name>
<reference evidence="1" key="1">
    <citation type="submission" date="2022-03" db="EMBL/GenBank/DDBJ databases">
        <title>Streptomyces 7R015 and 7R016 isolated from Barleria lupulina in Thailand.</title>
        <authorList>
            <person name="Kanchanasin P."/>
            <person name="Phongsopitanun W."/>
            <person name="Tanasupawat S."/>
        </authorList>
    </citation>
    <scope>NUCLEOTIDE SEQUENCE</scope>
    <source>
        <strain evidence="1">7R015</strain>
    </source>
</reference>
<proteinExistence type="predicted"/>
<gene>
    <name evidence="1" type="ORF">MQP27_38435</name>
</gene>
<dbReference type="Pfam" id="PF19979">
    <property type="entry name" value="DUF6415"/>
    <property type="match status" value="1"/>
</dbReference>
<evidence type="ECO:0000313" key="2">
    <source>
        <dbReference type="Proteomes" id="UP001165269"/>
    </source>
</evidence>
<organism evidence="1 2">
    <name type="scientific">Streptomyces cylindrosporus</name>
    <dbReference type="NCBI Taxonomy" id="2927583"/>
    <lineage>
        <taxon>Bacteria</taxon>
        <taxon>Bacillati</taxon>
        <taxon>Actinomycetota</taxon>
        <taxon>Actinomycetes</taxon>
        <taxon>Kitasatosporales</taxon>
        <taxon>Streptomycetaceae</taxon>
        <taxon>Streptomyces</taxon>
    </lineage>
</organism>
<dbReference type="EMBL" id="JALDAY010000013">
    <property type="protein sequence ID" value="MCI3276961.1"/>
    <property type="molecule type" value="Genomic_DNA"/>
</dbReference>
<protein>
    <submittedName>
        <fullName evidence="1">DUF6415 family natural product biosynthesis protein</fullName>
    </submittedName>
</protein>
<sequence>MPDVLPPAADELEDLALRLRGHLSLLAPEVEELALAPSADSVLRCCALACVGEARGKLRAAPPPGPNGAAAYARRLARTLDSLCEHYEKLGGGGICPACDRPIMREEPSVLTDYLSPSGPTARSIRIHARCANTVRRR</sequence>
<evidence type="ECO:0000313" key="1">
    <source>
        <dbReference type="EMBL" id="MCI3276961.1"/>
    </source>
</evidence>
<dbReference type="InterPro" id="IPR046300">
    <property type="entry name" value="DUF6415"/>
</dbReference>
<comment type="caution">
    <text evidence="1">The sequence shown here is derived from an EMBL/GenBank/DDBJ whole genome shotgun (WGS) entry which is preliminary data.</text>
</comment>
<dbReference type="Proteomes" id="UP001165269">
    <property type="component" value="Unassembled WGS sequence"/>
</dbReference>
<keyword evidence="2" id="KW-1185">Reference proteome</keyword>